<dbReference type="EMBL" id="CP066310">
    <property type="protein sequence ID" value="QQE88345.1"/>
    <property type="molecule type" value="Genomic_DNA"/>
</dbReference>
<protein>
    <submittedName>
        <fullName evidence="1">Uncharacterized protein</fullName>
    </submittedName>
</protein>
<dbReference type="AlphaFoldDB" id="A0AAP9YD75"/>
<organism evidence="1 2">
    <name type="scientific">Azotobacter chroococcum</name>
    <dbReference type="NCBI Taxonomy" id="353"/>
    <lineage>
        <taxon>Bacteria</taxon>
        <taxon>Pseudomonadati</taxon>
        <taxon>Pseudomonadota</taxon>
        <taxon>Gammaproteobacteria</taxon>
        <taxon>Pseudomonadales</taxon>
        <taxon>Pseudomonadaceae</taxon>
        <taxon>Azotobacter</taxon>
    </lineage>
</organism>
<evidence type="ECO:0000313" key="1">
    <source>
        <dbReference type="EMBL" id="QQE88345.1"/>
    </source>
</evidence>
<reference evidence="1 2" key="1">
    <citation type="submission" date="2020-12" db="EMBL/GenBank/DDBJ databases">
        <title>Genomic Analysis and Response surface optimization of nitrogen-fixing conditions for A. chroococcum strain HR1, Isolation from rhizosphere soil.</title>
        <authorList>
            <person name="Li J."/>
            <person name="Yang H."/>
            <person name="Liu H."/>
            <person name="Wang C."/>
            <person name="Tian Y."/>
            <person name="Lu X.Y."/>
        </authorList>
    </citation>
    <scope>NUCLEOTIDE SEQUENCE [LARGE SCALE GENOMIC DNA]</scope>
    <source>
        <strain evidence="1 2">HR1</strain>
    </source>
</reference>
<evidence type="ECO:0000313" key="2">
    <source>
        <dbReference type="Proteomes" id="UP000596192"/>
    </source>
</evidence>
<sequence length="93" mass="10311">MGAAWWWGRVIVDSGGSGVGGRYAASSGQSRYIIPIALDDDYRWRMSIHGQGQLDALACLLSFRLRKGFDFKCPIEMMTEVMAMQHDAPASIQ</sequence>
<dbReference type="Proteomes" id="UP000596192">
    <property type="component" value="Chromosome"/>
</dbReference>
<proteinExistence type="predicted"/>
<gene>
    <name evidence="1" type="ORF">GKQ51_19210</name>
</gene>
<accession>A0AAP9YD75</accession>
<name>A0AAP9YD75_9GAMM</name>